<dbReference type="Pfam" id="PF13560">
    <property type="entry name" value="HTH_31"/>
    <property type="match status" value="1"/>
</dbReference>
<gene>
    <name evidence="3" type="ORF">ISP18_12490</name>
</gene>
<reference evidence="3 4" key="1">
    <citation type="submission" date="2020-10" db="EMBL/GenBank/DDBJ databases">
        <title>Phylogeny of dyella-like bacteria.</title>
        <authorList>
            <person name="Fu J."/>
        </authorList>
    </citation>
    <scope>NUCLEOTIDE SEQUENCE [LARGE SCALE GENOMIC DNA]</scope>
    <source>
        <strain evidence="3 4">DHG40</strain>
    </source>
</reference>
<dbReference type="Proteomes" id="UP001620409">
    <property type="component" value="Unassembled WGS sequence"/>
</dbReference>
<accession>A0ABW8IJL8</accession>
<dbReference type="EMBL" id="JADIKI010000023">
    <property type="protein sequence ID" value="MFK2855412.1"/>
    <property type="molecule type" value="Genomic_DNA"/>
</dbReference>
<keyword evidence="4" id="KW-1185">Reference proteome</keyword>
<dbReference type="InterPro" id="IPR010982">
    <property type="entry name" value="Lambda_DNA-bd_dom_sf"/>
</dbReference>
<evidence type="ECO:0000259" key="2">
    <source>
        <dbReference type="PROSITE" id="PS50943"/>
    </source>
</evidence>
<dbReference type="Gene3D" id="1.10.260.40">
    <property type="entry name" value="lambda repressor-like DNA-binding domains"/>
    <property type="match status" value="1"/>
</dbReference>
<evidence type="ECO:0000256" key="1">
    <source>
        <dbReference type="SAM" id="MobiDB-lite"/>
    </source>
</evidence>
<dbReference type="SMART" id="SM00530">
    <property type="entry name" value="HTH_XRE"/>
    <property type="match status" value="1"/>
</dbReference>
<dbReference type="SUPFAM" id="SSF47413">
    <property type="entry name" value="lambda repressor-like DNA-binding domains"/>
    <property type="match status" value="1"/>
</dbReference>
<feature type="domain" description="HTH cro/C1-type" evidence="2">
    <location>
        <begin position="28"/>
        <end position="82"/>
    </location>
</feature>
<sequence length="114" mass="12796">MATARKKAQLRGIKSIYRRENSHFIEALRAAREKAGLTQVELGERLGRPQAFITGAERATVRLDGLQIRDWLEACGSDLVTWAKDVEARLAKEAGVKRPAARPTRKKETGRNKK</sequence>
<name>A0ABW8IJL8_9GAMM</name>
<protein>
    <submittedName>
        <fullName evidence="3">Helix-turn-helix transcriptional regulator</fullName>
    </submittedName>
</protein>
<dbReference type="CDD" id="cd00093">
    <property type="entry name" value="HTH_XRE"/>
    <property type="match status" value="1"/>
</dbReference>
<organism evidence="3 4">
    <name type="scientific">Dyella humi</name>
    <dbReference type="NCBI Taxonomy" id="1770547"/>
    <lineage>
        <taxon>Bacteria</taxon>
        <taxon>Pseudomonadati</taxon>
        <taxon>Pseudomonadota</taxon>
        <taxon>Gammaproteobacteria</taxon>
        <taxon>Lysobacterales</taxon>
        <taxon>Rhodanobacteraceae</taxon>
        <taxon>Dyella</taxon>
    </lineage>
</organism>
<evidence type="ECO:0000313" key="3">
    <source>
        <dbReference type="EMBL" id="MFK2855412.1"/>
    </source>
</evidence>
<feature type="region of interest" description="Disordered" evidence="1">
    <location>
        <begin position="93"/>
        <end position="114"/>
    </location>
</feature>
<dbReference type="InterPro" id="IPR001387">
    <property type="entry name" value="Cro/C1-type_HTH"/>
</dbReference>
<proteinExistence type="predicted"/>
<dbReference type="RefSeq" id="WP_380012221.1">
    <property type="nucleotide sequence ID" value="NZ_JADIKI010000023.1"/>
</dbReference>
<evidence type="ECO:0000313" key="4">
    <source>
        <dbReference type="Proteomes" id="UP001620409"/>
    </source>
</evidence>
<comment type="caution">
    <text evidence="3">The sequence shown here is derived from an EMBL/GenBank/DDBJ whole genome shotgun (WGS) entry which is preliminary data.</text>
</comment>
<dbReference type="PROSITE" id="PS50943">
    <property type="entry name" value="HTH_CROC1"/>
    <property type="match status" value="1"/>
</dbReference>